<reference evidence="3" key="1">
    <citation type="submission" date="2016-06" db="UniProtKB">
        <authorList>
            <consortium name="WormBaseParasite"/>
        </authorList>
    </citation>
    <scope>IDENTIFICATION</scope>
</reference>
<evidence type="ECO:0000313" key="1">
    <source>
        <dbReference type="EMBL" id="VDL86906.1"/>
    </source>
</evidence>
<keyword evidence="2" id="KW-1185">Reference proteome</keyword>
<dbReference type="Proteomes" id="UP000275846">
    <property type="component" value="Unassembled WGS sequence"/>
</dbReference>
<evidence type="ECO:0000313" key="2">
    <source>
        <dbReference type="Proteomes" id="UP000275846"/>
    </source>
</evidence>
<evidence type="ECO:0000313" key="3">
    <source>
        <dbReference type="WBParaSite" id="SSLN_0000113501-mRNA-1"/>
    </source>
</evidence>
<sequence length="108" mass="12340">MEGQLLNPRRMNLQLREATTTIHEVLFADDCAPNATIEGDRQRTCRLRQLRIDDQHGKMITVWNRYGLHLIAKMKMHKAVIVPTLFGAETWTTVEAQPLPTKLSPAGY</sequence>
<dbReference type="EMBL" id="UYSU01001478">
    <property type="protein sequence ID" value="VDL86906.1"/>
    <property type="molecule type" value="Genomic_DNA"/>
</dbReference>
<proteinExistence type="predicted"/>
<accession>A0A183SA41</accession>
<protein>
    <submittedName>
        <fullName evidence="3">Reverse transcriptase domain-containing protein</fullName>
    </submittedName>
</protein>
<name>A0A183SA41_SCHSO</name>
<gene>
    <name evidence="1" type="ORF">SSLN_LOCUS1089</name>
</gene>
<reference evidence="1 2" key="2">
    <citation type="submission" date="2018-11" db="EMBL/GenBank/DDBJ databases">
        <authorList>
            <consortium name="Pathogen Informatics"/>
        </authorList>
    </citation>
    <scope>NUCLEOTIDE SEQUENCE [LARGE SCALE GENOMIC DNA]</scope>
    <source>
        <strain evidence="1 2">NST_G2</strain>
    </source>
</reference>
<dbReference type="WBParaSite" id="SSLN_0000113501-mRNA-1">
    <property type="protein sequence ID" value="SSLN_0000113501-mRNA-1"/>
    <property type="gene ID" value="SSLN_0000113501"/>
</dbReference>
<organism evidence="3">
    <name type="scientific">Schistocephalus solidus</name>
    <name type="common">Tapeworm</name>
    <dbReference type="NCBI Taxonomy" id="70667"/>
    <lineage>
        <taxon>Eukaryota</taxon>
        <taxon>Metazoa</taxon>
        <taxon>Spiralia</taxon>
        <taxon>Lophotrochozoa</taxon>
        <taxon>Platyhelminthes</taxon>
        <taxon>Cestoda</taxon>
        <taxon>Eucestoda</taxon>
        <taxon>Diphyllobothriidea</taxon>
        <taxon>Diphyllobothriidae</taxon>
        <taxon>Schistocephalus</taxon>
    </lineage>
</organism>
<dbReference type="AlphaFoldDB" id="A0A183SA41"/>